<feature type="non-terminal residue" evidence="1">
    <location>
        <position position="32"/>
    </location>
</feature>
<organism evidence="1">
    <name type="scientific">marine sediment metagenome</name>
    <dbReference type="NCBI Taxonomy" id="412755"/>
    <lineage>
        <taxon>unclassified sequences</taxon>
        <taxon>metagenomes</taxon>
        <taxon>ecological metagenomes</taxon>
    </lineage>
</organism>
<protein>
    <submittedName>
        <fullName evidence="1">Uncharacterized protein</fullName>
    </submittedName>
</protein>
<reference evidence="1" key="1">
    <citation type="journal article" date="2014" name="Front. Microbiol.">
        <title>High frequency of phylogenetically diverse reductive dehalogenase-homologous genes in deep subseafloor sedimentary metagenomes.</title>
        <authorList>
            <person name="Kawai M."/>
            <person name="Futagami T."/>
            <person name="Toyoda A."/>
            <person name="Takaki Y."/>
            <person name="Nishi S."/>
            <person name="Hori S."/>
            <person name="Arai W."/>
            <person name="Tsubouchi T."/>
            <person name="Morono Y."/>
            <person name="Uchiyama I."/>
            <person name="Ito T."/>
            <person name="Fujiyama A."/>
            <person name="Inagaki F."/>
            <person name="Takami H."/>
        </authorList>
    </citation>
    <scope>NUCLEOTIDE SEQUENCE</scope>
    <source>
        <strain evidence="1">Expedition CK06-06</strain>
    </source>
</reference>
<dbReference type="AlphaFoldDB" id="X1TN33"/>
<name>X1TN33_9ZZZZ</name>
<evidence type="ECO:0000313" key="1">
    <source>
        <dbReference type="EMBL" id="GAI88950.1"/>
    </source>
</evidence>
<gene>
    <name evidence="1" type="ORF">S12H4_36067</name>
</gene>
<comment type="caution">
    <text evidence="1">The sequence shown here is derived from an EMBL/GenBank/DDBJ whole genome shotgun (WGS) entry which is preliminary data.</text>
</comment>
<sequence length="32" mass="3379">MGNKKLILPRGAGVGAGVTRSWVRPLAVPTYI</sequence>
<proteinExistence type="predicted"/>
<dbReference type="EMBL" id="BARW01021472">
    <property type="protein sequence ID" value="GAI88950.1"/>
    <property type="molecule type" value="Genomic_DNA"/>
</dbReference>
<accession>X1TN33</accession>